<accession>A0A556AC26</accession>
<dbReference type="CDD" id="cd00293">
    <property type="entry name" value="USP-like"/>
    <property type="match status" value="1"/>
</dbReference>
<dbReference type="EMBL" id="VLTJ01000039">
    <property type="protein sequence ID" value="TSH90439.1"/>
    <property type="molecule type" value="Genomic_DNA"/>
</dbReference>
<organism evidence="3 4">
    <name type="scientific">Verticiella sediminum</name>
    <dbReference type="NCBI Taxonomy" id="1247510"/>
    <lineage>
        <taxon>Bacteria</taxon>
        <taxon>Pseudomonadati</taxon>
        <taxon>Pseudomonadota</taxon>
        <taxon>Betaproteobacteria</taxon>
        <taxon>Burkholderiales</taxon>
        <taxon>Alcaligenaceae</taxon>
        <taxon>Verticiella</taxon>
    </lineage>
</organism>
<dbReference type="SUPFAM" id="SSF52402">
    <property type="entry name" value="Adenine nucleotide alpha hydrolases-like"/>
    <property type="match status" value="2"/>
</dbReference>
<dbReference type="Proteomes" id="UP000318405">
    <property type="component" value="Unassembled WGS sequence"/>
</dbReference>
<dbReference type="RefSeq" id="WP_143950355.1">
    <property type="nucleotide sequence ID" value="NZ_BAABMB010000003.1"/>
</dbReference>
<dbReference type="InterPro" id="IPR006016">
    <property type="entry name" value="UspA"/>
</dbReference>
<feature type="domain" description="UspA" evidence="2">
    <location>
        <begin position="161"/>
        <end position="280"/>
    </location>
</feature>
<proteinExistence type="inferred from homology"/>
<evidence type="ECO:0000313" key="4">
    <source>
        <dbReference type="Proteomes" id="UP000318405"/>
    </source>
</evidence>
<dbReference type="Pfam" id="PF00582">
    <property type="entry name" value="Usp"/>
    <property type="match status" value="1"/>
</dbReference>
<evidence type="ECO:0000259" key="2">
    <source>
        <dbReference type="Pfam" id="PF00582"/>
    </source>
</evidence>
<evidence type="ECO:0000256" key="1">
    <source>
        <dbReference type="ARBA" id="ARBA00008791"/>
    </source>
</evidence>
<dbReference type="PANTHER" id="PTHR46268:SF15">
    <property type="entry name" value="UNIVERSAL STRESS PROTEIN HP_0031"/>
    <property type="match status" value="1"/>
</dbReference>
<evidence type="ECO:0000313" key="3">
    <source>
        <dbReference type="EMBL" id="TSH90439.1"/>
    </source>
</evidence>
<keyword evidence="4" id="KW-1185">Reference proteome</keyword>
<protein>
    <submittedName>
        <fullName evidence="3">Universal stress protein</fullName>
    </submittedName>
</protein>
<dbReference type="PRINTS" id="PR01438">
    <property type="entry name" value="UNVRSLSTRESS"/>
</dbReference>
<dbReference type="OrthoDB" id="9804721at2"/>
<gene>
    <name evidence="3" type="ORF">FOZ76_21715</name>
</gene>
<comment type="similarity">
    <text evidence="1">Belongs to the universal stress protein A family.</text>
</comment>
<dbReference type="AlphaFoldDB" id="A0A556AC26"/>
<reference evidence="3 4" key="1">
    <citation type="submission" date="2019-07" db="EMBL/GenBank/DDBJ databases">
        <title>Qingshengfaniella alkalisoli gen. nov., sp. nov., isolated from saline soil.</title>
        <authorList>
            <person name="Xu L."/>
            <person name="Huang X.-X."/>
            <person name="Sun J.-Q."/>
        </authorList>
    </citation>
    <scope>NUCLEOTIDE SEQUENCE [LARGE SCALE GENOMIC DNA]</scope>
    <source>
        <strain evidence="3 4">DSM 27279</strain>
    </source>
</reference>
<name>A0A556AC26_9BURK</name>
<dbReference type="Gene3D" id="3.40.50.12370">
    <property type="match status" value="1"/>
</dbReference>
<dbReference type="InterPro" id="IPR006015">
    <property type="entry name" value="Universal_stress_UspA"/>
</dbReference>
<sequence length="282" mass="29693">MPLDYPKNILTYRFADEDPDTPRSAAACQWATSLAALSGAQIEALVAVQHRSVPNVFGASLVKNVVGHDNEAQDAAAKKAEQTLQEAARAAGVTADVRIIAAALPEVREKVQARARLNDVTVIDAAPDASGMERELLIDVMFYAARPVIVVPPSASQASLDTVIVGWDGTSPAARALHDALPLLKGAGKVEVVTITGDKELAEGAHAKDIVPYLQRHGVNAAARELTAQGDAAQQLLHHATSSNAGLLVIGAYAHSRLRQLVFGGFTSALLKDCPVPLMLSH</sequence>
<comment type="caution">
    <text evidence="3">The sequence shown here is derived from an EMBL/GenBank/DDBJ whole genome shotgun (WGS) entry which is preliminary data.</text>
</comment>
<dbReference type="PANTHER" id="PTHR46268">
    <property type="entry name" value="STRESS RESPONSE PROTEIN NHAX"/>
    <property type="match status" value="1"/>
</dbReference>